<dbReference type="InterPro" id="IPR011042">
    <property type="entry name" value="6-blade_b-propeller_TolB-like"/>
</dbReference>
<evidence type="ECO:0000256" key="3">
    <source>
        <dbReference type="SAM" id="MobiDB-lite"/>
    </source>
</evidence>
<gene>
    <name evidence="6" type="ORF">ACFPT7_21715</name>
</gene>
<keyword evidence="1" id="KW-0677">Repeat</keyword>
<keyword evidence="7" id="KW-1185">Reference proteome</keyword>
<dbReference type="InterPro" id="IPR059177">
    <property type="entry name" value="GH29D-like_dom"/>
</dbReference>
<feature type="domain" description="Teneurin NHL" evidence="5">
    <location>
        <begin position="197"/>
        <end position="249"/>
    </location>
</feature>
<feature type="domain" description="Teneurin NHL" evidence="5">
    <location>
        <begin position="310"/>
        <end position="357"/>
    </location>
</feature>
<feature type="domain" description="Teneurin NHL" evidence="5">
    <location>
        <begin position="255"/>
        <end position="305"/>
    </location>
</feature>
<dbReference type="SUPFAM" id="SSF101898">
    <property type="entry name" value="NHL repeat"/>
    <property type="match status" value="1"/>
</dbReference>
<dbReference type="RefSeq" id="WP_263332266.1">
    <property type="nucleotide sequence ID" value="NZ_JAGSYH010000001.1"/>
</dbReference>
<accession>A0ABW1EKW9</accession>
<evidence type="ECO:0000313" key="6">
    <source>
        <dbReference type="EMBL" id="MFC5864941.1"/>
    </source>
</evidence>
<proteinExistence type="predicted"/>
<evidence type="ECO:0000256" key="2">
    <source>
        <dbReference type="PROSITE-ProRule" id="PRU00504"/>
    </source>
</evidence>
<dbReference type="PROSITE" id="PS51257">
    <property type="entry name" value="PROKAR_LIPOPROTEIN"/>
    <property type="match status" value="1"/>
</dbReference>
<feature type="repeat" description="NHL" evidence="2">
    <location>
        <begin position="196"/>
        <end position="239"/>
    </location>
</feature>
<dbReference type="PANTHER" id="PTHR46388:SF2">
    <property type="entry name" value="NHL REPEAT-CONTAINING PROTEIN 2"/>
    <property type="match status" value="1"/>
</dbReference>
<comment type="caution">
    <text evidence="6">The sequence shown here is derived from an EMBL/GenBank/DDBJ whole genome shotgun (WGS) entry which is preliminary data.</text>
</comment>
<dbReference type="InterPro" id="IPR001258">
    <property type="entry name" value="NHL_repeat"/>
</dbReference>
<dbReference type="PROSITE" id="PS51125">
    <property type="entry name" value="NHL"/>
    <property type="match status" value="1"/>
</dbReference>
<organism evidence="6 7">
    <name type="scientific">Acidicapsa dinghuensis</name>
    <dbReference type="NCBI Taxonomy" id="2218256"/>
    <lineage>
        <taxon>Bacteria</taxon>
        <taxon>Pseudomonadati</taxon>
        <taxon>Acidobacteriota</taxon>
        <taxon>Terriglobia</taxon>
        <taxon>Terriglobales</taxon>
        <taxon>Acidobacteriaceae</taxon>
        <taxon>Acidicapsa</taxon>
    </lineage>
</organism>
<sequence>MFAKHSSILSRNWIVPVVVLLLALTISLCGCGGGGGGNVSNPQQQVVAAPSVAPAGGTFKYAQTVTMTDITSGATIYYTLDGSTPTAASTKYTAPVSVSTTLNLNAIAVSGGVSSGVVNQFFTINTITGIISTVAGDGHTAYNGDGIKAIAAGMVPIGAAADAKGNFYIVDAENERIRMVDTSGAITTVAGNGNASFSGDGGPATDAELNEPSGVAVDAGGDLYIADFSNNRIRKVTPDGVISTVAGDGQFSYDGDGGQAIDAGIGTPSAVAVDGSGNLYIADFNNSNIRKVTPAGVITTVAGGNMAGYSGDGGPATSAQINGPVGVAIDNAGNLYISDLGNVCIRMVNTAGIISTISQPYDGIEHPIGIAVDNLGGLLYIADNYLNRVLVRTPDGVYSTVAGDGEAEDGSDSEKAELSGPTGVAVDSVGNLYITESQSYHVRKVTF</sequence>
<dbReference type="Proteomes" id="UP001596091">
    <property type="component" value="Unassembled WGS sequence"/>
</dbReference>
<protein>
    <submittedName>
        <fullName evidence="6">Chitobiase/beta-hexosaminidase C-terminal domain-containing protein</fullName>
    </submittedName>
</protein>
<evidence type="ECO:0000259" key="5">
    <source>
        <dbReference type="Pfam" id="PF25021"/>
    </source>
</evidence>
<evidence type="ECO:0000259" key="4">
    <source>
        <dbReference type="Pfam" id="PF13290"/>
    </source>
</evidence>
<evidence type="ECO:0000256" key="1">
    <source>
        <dbReference type="ARBA" id="ARBA00022737"/>
    </source>
</evidence>
<dbReference type="Pfam" id="PF25021">
    <property type="entry name" value="TEN_NHL"/>
    <property type="match status" value="3"/>
</dbReference>
<dbReference type="PANTHER" id="PTHR46388">
    <property type="entry name" value="NHL REPEAT-CONTAINING PROTEIN 2"/>
    <property type="match status" value="1"/>
</dbReference>
<evidence type="ECO:0000313" key="7">
    <source>
        <dbReference type="Proteomes" id="UP001596091"/>
    </source>
</evidence>
<feature type="region of interest" description="Disordered" evidence="3">
    <location>
        <begin position="402"/>
        <end position="421"/>
    </location>
</feature>
<dbReference type="Pfam" id="PF13290">
    <property type="entry name" value="CHB_HEX_C_1"/>
    <property type="match status" value="1"/>
</dbReference>
<dbReference type="EMBL" id="JBHSPH010000010">
    <property type="protein sequence ID" value="MFC5864941.1"/>
    <property type="molecule type" value="Genomic_DNA"/>
</dbReference>
<dbReference type="InterPro" id="IPR056822">
    <property type="entry name" value="TEN_NHL"/>
</dbReference>
<name>A0ABW1EKW9_9BACT</name>
<dbReference type="Gene3D" id="2.120.10.30">
    <property type="entry name" value="TolB, C-terminal domain"/>
    <property type="match status" value="3"/>
</dbReference>
<feature type="domain" description="GH29D-like beta-sandwich" evidence="4">
    <location>
        <begin position="54"/>
        <end position="118"/>
    </location>
</feature>
<reference evidence="7" key="1">
    <citation type="journal article" date="2019" name="Int. J. Syst. Evol. Microbiol.">
        <title>The Global Catalogue of Microorganisms (GCM) 10K type strain sequencing project: providing services to taxonomists for standard genome sequencing and annotation.</title>
        <authorList>
            <consortium name="The Broad Institute Genomics Platform"/>
            <consortium name="The Broad Institute Genome Sequencing Center for Infectious Disease"/>
            <person name="Wu L."/>
            <person name="Ma J."/>
        </authorList>
    </citation>
    <scope>NUCLEOTIDE SEQUENCE [LARGE SCALE GENOMIC DNA]</scope>
    <source>
        <strain evidence="7">JCM 4087</strain>
    </source>
</reference>